<gene>
    <name evidence="2" type="ORF">SAMN04488522_104705</name>
</gene>
<reference evidence="3" key="1">
    <citation type="submission" date="2016-11" db="EMBL/GenBank/DDBJ databases">
        <authorList>
            <person name="Varghese N."/>
            <person name="Submissions S."/>
        </authorList>
    </citation>
    <scope>NUCLEOTIDE SEQUENCE [LARGE SCALE GENOMIC DNA]</scope>
    <source>
        <strain evidence="3">DSM 16990</strain>
    </source>
</reference>
<feature type="transmembrane region" description="Helical" evidence="1">
    <location>
        <begin position="15"/>
        <end position="37"/>
    </location>
</feature>
<sequence length="46" mass="5374">MVRLKIMTALTSNPYFWLVSFVLIATVLFVVLIAYFLKIIHEPCEE</sequence>
<name>A0A1M5HKT9_9SPHI</name>
<proteinExistence type="predicted"/>
<keyword evidence="1" id="KW-0812">Transmembrane</keyword>
<keyword evidence="1" id="KW-1133">Transmembrane helix</keyword>
<keyword evidence="3" id="KW-1185">Reference proteome</keyword>
<dbReference type="RefSeq" id="WP_159441148.1">
    <property type="nucleotide sequence ID" value="NZ_FQUQ01000004.1"/>
</dbReference>
<evidence type="ECO:0000256" key="1">
    <source>
        <dbReference type="SAM" id="Phobius"/>
    </source>
</evidence>
<keyword evidence="1" id="KW-0472">Membrane</keyword>
<protein>
    <submittedName>
        <fullName evidence="2">Uncharacterized protein</fullName>
    </submittedName>
</protein>
<dbReference type="EMBL" id="FQUQ01000004">
    <property type="protein sequence ID" value="SHG16573.1"/>
    <property type="molecule type" value="Genomic_DNA"/>
</dbReference>
<evidence type="ECO:0000313" key="2">
    <source>
        <dbReference type="EMBL" id="SHG16573.1"/>
    </source>
</evidence>
<evidence type="ECO:0000313" key="3">
    <source>
        <dbReference type="Proteomes" id="UP000184287"/>
    </source>
</evidence>
<dbReference type="AlphaFoldDB" id="A0A1M5HKT9"/>
<dbReference type="Proteomes" id="UP000184287">
    <property type="component" value="Unassembled WGS sequence"/>
</dbReference>
<accession>A0A1M5HKT9</accession>
<organism evidence="2 3">
    <name type="scientific">Pedobacter caeni</name>
    <dbReference type="NCBI Taxonomy" id="288992"/>
    <lineage>
        <taxon>Bacteria</taxon>
        <taxon>Pseudomonadati</taxon>
        <taxon>Bacteroidota</taxon>
        <taxon>Sphingobacteriia</taxon>
        <taxon>Sphingobacteriales</taxon>
        <taxon>Sphingobacteriaceae</taxon>
        <taxon>Pedobacter</taxon>
    </lineage>
</organism>